<reference evidence="1" key="1">
    <citation type="journal article" date="2021" name="Viruses">
        <title>Identification and Full Characterisation of Two Novel Crustacean Infecting Members of the Family Nudiviridae Provides Support for Two Subfamilies.</title>
        <authorList>
            <person name="Bateman K.S."/>
            <person name="Kerr R."/>
            <person name="Stentiford G.D."/>
            <person name="Bean T.P."/>
            <person name="Hooper C."/>
            <person name="Van Eynde B."/>
            <person name="Delbare D."/>
            <person name="Bojko J."/>
            <person name="Christiaens O."/>
            <person name="Taning C.N.T."/>
            <person name="Smagghe G."/>
            <person name="van Oers M.M."/>
            <person name="van Aerle R."/>
        </authorList>
    </citation>
    <scope>NUCLEOTIDE SEQUENCE</scope>
    <source>
        <strain evidence="1">AN2</strain>
    </source>
</reference>
<sequence length="257" mass="29898">MIIFPCFHDSRYYATNVSSCKIAIDSEGIKYHVIHLREPIFMDNMPKLESITYHTTKYNSIDELWEKVSLIPTTSLYSIDKLSDLSLILKVCGQFINTICLMTQQNLFYENLPKANNCTTFLQTTTAIAYDEDSSTPRFINLNRFQIKNANLMPPVQKKRKLLNQVTTLPIIIQFLFFSKSTKKSNNKTIIKCSDTCKLSFYTARFIHFNESPISDAFHHIYCNNYRAKIHIFENLETLFPNEAQAIIDTMKHFNTL</sequence>
<evidence type="ECO:0000313" key="2">
    <source>
        <dbReference type="Proteomes" id="UP000830962"/>
    </source>
</evidence>
<keyword evidence="2" id="KW-1185">Reference proteome</keyword>
<accession>A0AAE8Y0W4</accession>
<name>A0AAE8Y0W4_9VIRU</name>
<protein>
    <submittedName>
        <fullName evidence="1">Uncharacterized protein</fullName>
    </submittedName>
</protein>
<proteinExistence type="predicted"/>
<evidence type="ECO:0000313" key="1">
    <source>
        <dbReference type="EMBL" id="UBZ25681.1"/>
    </source>
</evidence>
<gene>
    <name evidence="1" type="ORF">CmNV_090</name>
</gene>
<organism evidence="1 2">
    <name type="scientific">Carcinus maenas nudivirus</name>
    <dbReference type="NCBI Taxonomy" id="2880837"/>
    <lineage>
        <taxon>Viruses</taxon>
        <taxon>Viruses incertae sedis</taxon>
        <taxon>Naldaviricetes</taxon>
        <taxon>Lefavirales</taxon>
        <taxon>Nudiviridae</taxon>
        <taxon>Gammanudivirus</taxon>
        <taxon>Gammanudivirus cameanadis</taxon>
    </lineage>
</organism>
<dbReference type="EMBL" id="MZ311578">
    <property type="protein sequence ID" value="UBZ25681.1"/>
    <property type="molecule type" value="Genomic_DNA"/>
</dbReference>
<dbReference type="Proteomes" id="UP000830962">
    <property type="component" value="Segment"/>
</dbReference>